<organism evidence="2 3">
    <name type="scientific">Zopfia rhizophila CBS 207.26</name>
    <dbReference type="NCBI Taxonomy" id="1314779"/>
    <lineage>
        <taxon>Eukaryota</taxon>
        <taxon>Fungi</taxon>
        <taxon>Dikarya</taxon>
        <taxon>Ascomycota</taxon>
        <taxon>Pezizomycotina</taxon>
        <taxon>Dothideomycetes</taxon>
        <taxon>Dothideomycetes incertae sedis</taxon>
        <taxon>Zopfiaceae</taxon>
        <taxon>Zopfia</taxon>
    </lineage>
</organism>
<sequence>MWMGILCGTLSICCPGSEAASKIENLLKNGVLTIRNRSEQMRHCKNGRCWRVATWRAVKHYTWDCRMKQFEKDRNESIRIQT</sequence>
<feature type="chain" id="PRO_5025361116" description="Secreted protein" evidence="1">
    <location>
        <begin position="20"/>
        <end position="82"/>
    </location>
</feature>
<dbReference type="Proteomes" id="UP000800200">
    <property type="component" value="Unassembled WGS sequence"/>
</dbReference>
<evidence type="ECO:0000256" key="1">
    <source>
        <dbReference type="SAM" id="SignalP"/>
    </source>
</evidence>
<evidence type="ECO:0008006" key="4">
    <source>
        <dbReference type="Google" id="ProtNLM"/>
    </source>
</evidence>
<feature type="signal peptide" evidence="1">
    <location>
        <begin position="1"/>
        <end position="19"/>
    </location>
</feature>
<evidence type="ECO:0000313" key="3">
    <source>
        <dbReference type="Proteomes" id="UP000800200"/>
    </source>
</evidence>
<keyword evidence="1" id="KW-0732">Signal</keyword>
<gene>
    <name evidence="2" type="ORF">K469DRAFT_345758</name>
</gene>
<dbReference type="EMBL" id="ML994616">
    <property type="protein sequence ID" value="KAF2191973.1"/>
    <property type="molecule type" value="Genomic_DNA"/>
</dbReference>
<evidence type="ECO:0000313" key="2">
    <source>
        <dbReference type="EMBL" id="KAF2191973.1"/>
    </source>
</evidence>
<accession>A0A6A6ELP2</accession>
<reference evidence="2" key="1">
    <citation type="journal article" date="2020" name="Stud. Mycol.">
        <title>101 Dothideomycetes genomes: a test case for predicting lifestyles and emergence of pathogens.</title>
        <authorList>
            <person name="Haridas S."/>
            <person name="Albert R."/>
            <person name="Binder M."/>
            <person name="Bloem J."/>
            <person name="Labutti K."/>
            <person name="Salamov A."/>
            <person name="Andreopoulos B."/>
            <person name="Baker S."/>
            <person name="Barry K."/>
            <person name="Bills G."/>
            <person name="Bluhm B."/>
            <person name="Cannon C."/>
            <person name="Castanera R."/>
            <person name="Culley D."/>
            <person name="Daum C."/>
            <person name="Ezra D."/>
            <person name="Gonzalez J."/>
            <person name="Henrissat B."/>
            <person name="Kuo A."/>
            <person name="Liang C."/>
            <person name="Lipzen A."/>
            <person name="Lutzoni F."/>
            <person name="Magnuson J."/>
            <person name="Mondo S."/>
            <person name="Nolan M."/>
            <person name="Ohm R."/>
            <person name="Pangilinan J."/>
            <person name="Park H.-J."/>
            <person name="Ramirez L."/>
            <person name="Alfaro M."/>
            <person name="Sun H."/>
            <person name="Tritt A."/>
            <person name="Yoshinaga Y."/>
            <person name="Zwiers L.-H."/>
            <person name="Turgeon B."/>
            <person name="Goodwin S."/>
            <person name="Spatafora J."/>
            <person name="Crous P."/>
            <person name="Grigoriev I."/>
        </authorList>
    </citation>
    <scope>NUCLEOTIDE SEQUENCE</scope>
    <source>
        <strain evidence="2">CBS 207.26</strain>
    </source>
</reference>
<name>A0A6A6ELP2_9PEZI</name>
<dbReference type="AlphaFoldDB" id="A0A6A6ELP2"/>
<keyword evidence="3" id="KW-1185">Reference proteome</keyword>
<protein>
    <recommendedName>
        <fullName evidence="4">Secreted protein</fullName>
    </recommendedName>
</protein>
<proteinExistence type="predicted"/>